<dbReference type="InterPro" id="IPR006148">
    <property type="entry name" value="Glc/Gal-6P_isomerase"/>
</dbReference>
<sequence length="219" mass="23232">MAAVIATELLAACQRARHEERSPLLALAGGNTPLPAYRALAANLGDMALTVIPSDERCVPHDDPACNFDALRRFFADARGVRCLPLTTADGIAPDSLKLARDTLATLPMFDATVLGMGADGHFASLFPGSAGLAGGLDPRTEDDAIALMPAHLPAEAPYERITLTLPRLLRSRHVMLVISGEAKRDVLESAMTREADPIRCPVAALLRAAPALSVHWSP</sequence>
<dbReference type="Gene3D" id="3.40.50.1360">
    <property type="match status" value="1"/>
</dbReference>
<dbReference type="PANTHER" id="PTHR11054:SF0">
    <property type="entry name" value="6-PHOSPHOGLUCONOLACTONASE"/>
    <property type="match status" value="1"/>
</dbReference>
<organism evidence="2 3">
    <name type="scientific">Solilutibacter tolerans</name>
    <dbReference type="NCBI Taxonomy" id="1604334"/>
    <lineage>
        <taxon>Bacteria</taxon>
        <taxon>Pseudomonadati</taxon>
        <taxon>Pseudomonadota</taxon>
        <taxon>Gammaproteobacteria</taxon>
        <taxon>Lysobacterales</taxon>
        <taxon>Lysobacteraceae</taxon>
        <taxon>Solilutibacter</taxon>
    </lineage>
</organism>
<evidence type="ECO:0000313" key="3">
    <source>
        <dbReference type="Proteomes" id="UP000241788"/>
    </source>
</evidence>
<gene>
    <name evidence="2" type="ORF">SAMN05421546_1918</name>
</gene>
<dbReference type="SUPFAM" id="SSF100950">
    <property type="entry name" value="NagB/RpiA/CoA transferase-like"/>
    <property type="match status" value="1"/>
</dbReference>
<dbReference type="Proteomes" id="UP000241788">
    <property type="component" value="Unassembled WGS sequence"/>
</dbReference>
<protein>
    <submittedName>
        <fullName evidence="2">6-phosphogluconolactonase</fullName>
    </submittedName>
</protein>
<name>A0A1N6VYP0_9GAMM</name>
<accession>A0A1N6VYP0</accession>
<dbReference type="AlphaFoldDB" id="A0A1N6VYP0"/>
<dbReference type="InterPro" id="IPR037171">
    <property type="entry name" value="NagB/RpiA_transferase-like"/>
</dbReference>
<evidence type="ECO:0000313" key="2">
    <source>
        <dbReference type="EMBL" id="SIQ82991.1"/>
    </source>
</evidence>
<feature type="domain" description="Glucosamine/galactosamine-6-phosphate isomerase" evidence="1">
    <location>
        <begin position="2"/>
        <end position="207"/>
    </location>
</feature>
<evidence type="ECO:0000259" key="1">
    <source>
        <dbReference type="Pfam" id="PF01182"/>
    </source>
</evidence>
<dbReference type="GO" id="GO:0005975">
    <property type="term" value="P:carbohydrate metabolic process"/>
    <property type="evidence" value="ECO:0007669"/>
    <property type="project" value="InterPro"/>
</dbReference>
<dbReference type="EMBL" id="FTLW01000004">
    <property type="protein sequence ID" value="SIQ82991.1"/>
    <property type="molecule type" value="Genomic_DNA"/>
</dbReference>
<dbReference type="InterPro" id="IPR039104">
    <property type="entry name" value="6PGL"/>
</dbReference>
<keyword evidence="3" id="KW-1185">Reference proteome</keyword>
<reference evidence="3" key="1">
    <citation type="submission" date="2017-01" db="EMBL/GenBank/DDBJ databases">
        <authorList>
            <person name="Varghese N."/>
            <person name="Submissions S."/>
        </authorList>
    </citation>
    <scope>NUCLEOTIDE SEQUENCE [LARGE SCALE GENOMIC DNA]</scope>
    <source>
        <strain evidence="3">UM1</strain>
    </source>
</reference>
<proteinExistence type="predicted"/>
<dbReference type="Pfam" id="PF01182">
    <property type="entry name" value="Glucosamine_iso"/>
    <property type="match status" value="1"/>
</dbReference>
<dbReference type="PANTHER" id="PTHR11054">
    <property type="entry name" value="6-PHOSPHOGLUCONOLACTONASE"/>
    <property type="match status" value="1"/>
</dbReference>
<dbReference type="STRING" id="1604334.SAMN05421546_1918"/>